<keyword evidence="2" id="KW-1133">Transmembrane helix</keyword>
<evidence type="ECO:0000313" key="3">
    <source>
        <dbReference type="EMBL" id="GLD48560.1"/>
    </source>
</evidence>
<feature type="region of interest" description="Disordered" evidence="1">
    <location>
        <begin position="90"/>
        <end position="122"/>
    </location>
</feature>
<dbReference type="EMBL" id="BRZM01000006">
    <property type="protein sequence ID" value="GLD48560.1"/>
    <property type="molecule type" value="Genomic_DNA"/>
</dbReference>
<feature type="compositionally biased region" description="Low complexity" evidence="1">
    <location>
        <begin position="144"/>
        <end position="153"/>
    </location>
</feature>
<organism evidence="3 4">
    <name type="scientific">Lates japonicus</name>
    <name type="common">Japanese lates</name>
    <dbReference type="NCBI Taxonomy" id="270547"/>
    <lineage>
        <taxon>Eukaryota</taxon>
        <taxon>Metazoa</taxon>
        <taxon>Chordata</taxon>
        <taxon>Craniata</taxon>
        <taxon>Vertebrata</taxon>
        <taxon>Euteleostomi</taxon>
        <taxon>Actinopterygii</taxon>
        <taxon>Neopterygii</taxon>
        <taxon>Teleostei</taxon>
        <taxon>Neoteleostei</taxon>
        <taxon>Acanthomorphata</taxon>
        <taxon>Carangaria</taxon>
        <taxon>Carangaria incertae sedis</taxon>
        <taxon>Centropomidae</taxon>
        <taxon>Lates</taxon>
    </lineage>
</organism>
<feature type="compositionally biased region" description="Basic and acidic residues" evidence="1">
    <location>
        <begin position="106"/>
        <end position="117"/>
    </location>
</feature>
<feature type="transmembrane region" description="Helical" evidence="2">
    <location>
        <begin position="47"/>
        <end position="72"/>
    </location>
</feature>
<keyword evidence="4" id="KW-1185">Reference proteome</keyword>
<evidence type="ECO:0000256" key="1">
    <source>
        <dbReference type="SAM" id="MobiDB-lite"/>
    </source>
</evidence>
<proteinExistence type="predicted"/>
<comment type="caution">
    <text evidence="3">The sequence shown here is derived from an EMBL/GenBank/DDBJ whole genome shotgun (WGS) entry which is preliminary data.</text>
</comment>
<feature type="region of interest" description="Disordered" evidence="1">
    <location>
        <begin position="144"/>
        <end position="164"/>
    </location>
</feature>
<dbReference type="Proteomes" id="UP001279410">
    <property type="component" value="Unassembled WGS sequence"/>
</dbReference>
<feature type="non-terminal residue" evidence="3">
    <location>
        <position position="1"/>
    </location>
</feature>
<reference evidence="3" key="1">
    <citation type="submission" date="2022-08" db="EMBL/GenBank/DDBJ databases">
        <title>Genome sequencing of akame (Lates japonicus).</title>
        <authorList>
            <person name="Hashiguchi Y."/>
            <person name="Takahashi H."/>
        </authorList>
    </citation>
    <scope>NUCLEOTIDE SEQUENCE</scope>
    <source>
        <strain evidence="3">Kochi</strain>
    </source>
</reference>
<accession>A0AAD3M7B7</accession>
<evidence type="ECO:0000256" key="2">
    <source>
        <dbReference type="SAM" id="Phobius"/>
    </source>
</evidence>
<keyword evidence="2" id="KW-0812">Transmembrane</keyword>
<name>A0AAD3M7B7_LATJO</name>
<keyword evidence="2" id="KW-0472">Membrane</keyword>
<keyword evidence="3" id="KW-0675">Receptor</keyword>
<sequence length="164" mass="18112">MEDFYNNNTSQNTSDIYYPYSNITEDYGYDNDSDFIEEFVSDVSPLFIVHVVTCVIICIGLPLTLLAIHGVYSLRFAPISFSSSARPPHTITDAGASPGTFTFTVDHNDSENEDRPHQSAASGSLVVQKNTVLIVPTFIGSATRHQTQQQTARQRSKSGTAEER</sequence>
<gene>
    <name evidence="3" type="ORF">AKAME5_000251700</name>
</gene>
<protein>
    <submittedName>
        <fullName evidence="3">G-protein coupled receptor 4-like protein</fullName>
    </submittedName>
</protein>
<dbReference type="AlphaFoldDB" id="A0AAD3M7B7"/>
<evidence type="ECO:0000313" key="4">
    <source>
        <dbReference type="Proteomes" id="UP001279410"/>
    </source>
</evidence>